<keyword evidence="8" id="KW-0285">Flavoprotein</keyword>
<dbReference type="EC" id="1.3.5.2" evidence="6 14"/>
<evidence type="ECO:0000259" key="15">
    <source>
        <dbReference type="Pfam" id="PF01180"/>
    </source>
</evidence>
<proteinExistence type="inferred from homology"/>
<dbReference type="InterPro" id="IPR005720">
    <property type="entry name" value="Dihydroorotate_DH_cat"/>
</dbReference>
<comment type="catalytic activity">
    <reaction evidence="13">
        <text>(S)-dihydroorotate + a quinone = orotate + a quinol</text>
        <dbReference type="Rhea" id="RHEA:30187"/>
        <dbReference type="ChEBI" id="CHEBI:24646"/>
        <dbReference type="ChEBI" id="CHEBI:30839"/>
        <dbReference type="ChEBI" id="CHEBI:30864"/>
        <dbReference type="ChEBI" id="CHEBI:132124"/>
        <dbReference type="EC" id="1.3.5.2"/>
    </reaction>
</comment>
<evidence type="ECO:0000313" key="17">
    <source>
        <dbReference type="Proteomes" id="UP001296873"/>
    </source>
</evidence>
<evidence type="ECO:0000256" key="12">
    <source>
        <dbReference type="ARBA" id="ARBA00023136"/>
    </source>
</evidence>
<evidence type="ECO:0000256" key="14">
    <source>
        <dbReference type="NCBIfam" id="TIGR01036"/>
    </source>
</evidence>
<evidence type="ECO:0000313" key="16">
    <source>
        <dbReference type="EMBL" id="MBK1668663.1"/>
    </source>
</evidence>
<reference evidence="16 17" key="1">
    <citation type="journal article" date="2020" name="Microorganisms">
        <title>Osmotic Adaptation and Compatible Solute Biosynthesis of Phototrophic Bacteria as Revealed from Genome Analyses.</title>
        <authorList>
            <person name="Imhoff J.F."/>
            <person name="Rahn T."/>
            <person name="Kunzel S."/>
            <person name="Keller A."/>
            <person name="Neulinger S.C."/>
        </authorList>
    </citation>
    <scope>NUCLEOTIDE SEQUENCE [LARGE SCALE GENOMIC DNA]</scope>
    <source>
        <strain evidence="16 17">DSM 9895</strain>
    </source>
</reference>
<comment type="pathway">
    <text evidence="4">Pyrimidine metabolism; UMP biosynthesis via de novo pathway; orotate from (S)-dihydroorotate (quinone route): step 1/1.</text>
</comment>
<evidence type="ECO:0000256" key="7">
    <source>
        <dbReference type="ARBA" id="ARBA00018366"/>
    </source>
</evidence>
<evidence type="ECO:0000256" key="4">
    <source>
        <dbReference type="ARBA" id="ARBA00005161"/>
    </source>
</evidence>
<dbReference type="Pfam" id="PF01180">
    <property type="entry name" value="DHO_dh"/>
    <property type="match status" value="1"/>
</dbReference>
<evidence type="ECO:0000256" key="5">
    <source>
        <dbReference type="ARBA" id="ARBA00005359"/>
    </source>
</evidence>
<comment type="caution">
    <text evidence="16">The sequence shown here is derived from an EMBL/GenBank/DDBJ whole genome shotgun (WGS) entry which is preliminary data.</text>
</comment>
<evidence type="ECO:0000256" key="10">
    <source>
        <dbReference type="ARBA" id="ARBA00022975"/>
    </source>
</evidence>
<feature type="domain" description="Dihydroorotate dehydrogenase catalytic" evidence="15">
    <location>
        <begin position="43"/>
        <end position="336"/>
    </location>
</feature>
<dbReference type="PROSITE" id="PS00911">
    <property type="entry name" value="DHODEHASE_1"/>
    <property type="match status" value="1"/>
</dbReference>
<protein>
    <recommendedName>
        <fullName evidence="7 14">Dihydroorotate dehydrogenase (quinone)</fullName>
        <ecNumber evidence="6 14">1.3.5.2</ecNumber>
    </recommendedName>
</protein>
<dbReference type="Proteomes" id="UP001296873">
    <property type="component" value="Unassembled WGS sequence"/>
</dbReference>
<evidence type="ECO:0000256" key="2">
    <source>
        <dbReference type="ARBA" id="ARBA00003125"/>
    </source>
</evidence>
<keyword evidence="17" id="KW-1185">Reference proteome</keyword>
<keyword evidence="12" id="KW-0472">Membrane</keyword>
<dbReference type="InterPro" id="IPR013785">
    <property type="entry name" value="Aldolase_TIM"/>
</dbReference>
<comment type="similarity">
    <text evidence="5">Belongs to the dihydroorotate dehydrogenase family. Type 2 subfamily.</text>
</comment>
<evidence type="ECO:0000256" key="11">
    <source>
        <dbReference type="ARBA" id="ARBA00023002"/>
    </source>
</evidence>
<accession>A0ABS1DFZ6</accession>
<dbReference type="PROSITE" id="PS00912">
    <property type="entry name" value="DHODEHASE_2"/>
    <property type="match status" value="1"/>
</dbReference>
<dbReference type="InterPro" id="IPR001295">
    <property type="entry name" value="Dihydroorotate_DH_CS"/>
</dbReference>
<dbReference type="RefSeq" id="WP_200340984.1">
    <property type="nucleotide sequence ID" value="NZ_NRRL01000028.1"/>
</dbReference>
<keyword evidence="11" id="KW-0560">Oxidoreductase</keyword>
<dbReference type="NCBIfam" id="NF003645">
    <property type="entry name" value="PRK05286.1-2"/>
    <property type="match status" value="1"/>
</dbReference>
<dbReference type="Gene3D" id="3.20.20.70">
    <property type="entry name" value="Aldolase class I"/>
    <property type="match status" value="1"/>
</dbReference>
<evidence type="ECO:0000256" key="13">
    <source>
        <dbReference type="ARBA" id="ARBA00048639"/>
    </source>
</evidence>
<evidence type="ECO:0000256" key="6">
    <source>
        <dbReference type="ARBA" id="ARBA00012791"/>
    </source>
</evidence>
<dbReference type="CDD" id="cd04738">
    <property type="entry name" value="DHOD_2_like"/>
    <property type="match status" value="1"/>
</dbReference>
<dbReference type="InterPro" id="IPR005719">
    <property type="entry name" value="Dihydroorotate_DH_2"/>
</dbReference>
<dbReference type="SUPFAM" id="SSF51395">
    <property type="entry name" value="FMN-linked oxidoreductases"/>
    <property type="match status" value="1"/>
</dbReference>
<dbReference type="EMBL" id="NRRL01000028">
    <property type="protein sequence ID" value="MBK1668663.1"/>
    <property type="molecule type" value="Genomic_DNA"/>
</dbReference>
<gene>
    <name evidence="16" type="ORF">CKO28_11545</name>
</gene>
<evidence type="ECO:0000256" key="9">
    <source>
        <dbReference type="ARBA" id="ARBA00022643"/>
    </source>
</evidence>
<dbReference type="NCBIfam" id="TIGR01036">
    <property type="entry name" value="pyrD_sub2"/>
    <property type="match status" value="1"/>
</dbReference>
<dbReference type="PANTHER" id="PTHR48109">
    <property type="entry name" value="DIHYDROOROTATE DEHYDROGENASE (QUINONE), MITOCHONDRIAL-RELATED"/>
    <property type="match status" value="1"/>
</dbReference>
<comment type="cofactor">
    <cofactor evidence="1">
        <name>FMN</name>
        <dbReference type="ChEBI" id="CHEBI:58210"/>
    </cofactor>
</comment>
<dbReference type="NCBIfam" id="NF003652">
    <property type="entry name" value="PRK05286.2-5"/>
    <property type="match status" value="1"/>
</dbReference>
<evidence type="ECO:0000256" key="1">
    <source>
        <dbReference type="ARBA" id="ARBA00001917"/>
    </source>
</evidence>
<comment type="function">
    <text evidence="2">Catalyzes the conversion of dihydroorotate to orotate with quinone as electron acceptor.</text>
</comment>
<organism evidence="16 17">
    <name type="scientific">Rhodovibrio sodomensis</name>
    <dbReference type="NCBI Taxonomy" id="1088"/>
    <lineage>
        <taxon>Bacteria</taxon>
        <taxon>Pseudomonadati</taxon>
        <taxon>Pseudomonadota</taxon>
        <taxon>Alphaproteobacteria</taxon>
        <taxon>Rhodospirillales</taxon>
        <taxon>Rhodovibrionaceae</taxon>
        <taxon>Rhodovibrio</taxon>
    </lineage>
</organism>
<name>A0ABS1DFZ6_9PROT</name>
<dbReference type="PANTHER" id="PTHR48109:SF4">
    <property type="entry name" value="DIHYDROOROTATE DEHYDROGENASE (QUINONE), MITOCHONDRIAL"/>
    <property type="match status" value="1"/>
</dbReference>
<comment type="subcellular location">
    <subcellularLocation>
        <location evidence="3">Membrane</location>
    </subcellularLocation>
</comment>
<sequence length="356" mass="37231">MALADLGAPLLRRLPPERAHDLAIAALKRGLGPKLAGGDPASLAVRAFGRDLANPLGLAAGFDKDAEAVAGLLDVGFGFVEVGTVTPRPQPGNPKPRIFRLPADRAIVNRLGFNSGGLDRADAHLGRYRRTGGRGVVGVNLGINKTSTDPQADYEAGLRRLSRYADYLAINVSSPNTPGLRALQGKDTLARLLGHLQAVRRELMADAPPALLLKIAPDLSAQDRADIAEVALALELDGLIVSNTTMARPDGLQSPARAETGGLSGRPLFEPSTELLAEMTRRTEGRLLMVGVGGVASGADAYAKIRAGASLVQLYTALIYDGPAAVARIKAELAGLLARDGFADIAQARGRDVGRT</sequence>
<keyword evidence="10" id="KW-0665">Pyrimidine biosynthesis</keyword>
<evidence type="ECO:0000256" key="8">
    <source>
        <dbReference type="ARBA" id="ARBA00022630"/>
    </source>
</evidence>
<keyword evidence="9" id="KW-0288">FMN</keyword>
<dbReference type="InterPro" id="IPR050074">
    <property type="entry name" value="DHO_dehydrogenase"/>
</dbReference>
<evidence type="ECO:0000256" key="3">
    <source>
        <dbReference type="ARBA" id="ARBA00004370"/>
    </source>
</evidence>